<name>A0ABS9BNH8_9BACT</name>
<evidence type="ECO:0000313" key="1">
    <source>
        <dbReference type="EMBL" id="MCF1749619.1"/>
    </source>
</evidence>
<dbReference type="Proteomes" id="UP001201449">
    <property type="component" value="Unassembled WGS sequence"/>
</dbReference>
<keyword evidence="2" id="KW-1185">Reference proteome</keyword>
<gene>
    <name evidence="1" type="ORF">L0U89_00945</name>
</gene>
<organism evidence="1 2">
    <name type="scientific">Mariniradius sediminis</name>
    <dbReference type="NCBI Taxonomy" id="2909237"/>
    <lineage>
        <taxon>Bacteria</taxon>
        <taxon>Pseudomonadati</taxon>
        <taxon>Bacteroidota</taxon>
        <taxon>Cytophagia</taxon>
        <taxon>Cytophagales</taxon>
        <taxon>Cyclobacteriaceae</taxon>
        <taxon>Mariniradius</taxon>
    </lineage>
</organism>
<dbReference type="RefSeq" id="WP_234859803.1">
    <property type="nucleotide sequence ID" value="NZ_JAKEVZ010000001.1"/>
</dbReference>
<dbReference type="InterPro" id="IPR045944">
    <property type="entry name" value="DUF6364"/>
</dbReference>
<dbReference type="Pfam" id="PF19891">
    <property type="entry name" value="DUF6364"/>
    <property type="match status" value="1"/>
</dbReference>
<accession>A0ABS9BNH8</accession>
<dbReference type="EMBL" id="JAKEVZ010000001">
    <property type="protein sequence ID" value="MCF1749619.1"/>
    <property type="molecule type" value="Genomic_DNA"/>
</dbReference>
<protein>
    <submittedName>
        <fullName evidence="1">DUF6364 family protein</fullName>
    </submittedName>
</protein>
<comment type="caution">
    <text evidence="1">The sequence shown here is derived from an EMBL/GenBank/DDBJ whole genome shotgun (WGS) entry which is preliminary data.</text>
</comment>
<proteinExistence type="predicted"/>
<evidence type="ECO:0000313" key="2">
    <source>
        <dbReference type="Proteomes" id="UP001201449"/>
    </source>
</evidence>
<reference evidence="1 2" key="1">
    <citation type="submission" date="2022-01" db="EMBL/GenBank/DDBJ databases">
        <title>Mariniradius saccharolyticus sp. nov., isolated from sediment of a river.</title>
        <authorList>
            <person name="Liu H."/>
        </authorList>
    </citation>
    <scope>NUCLEOTIDE SEQUENCE [LARGE SCALE GENOMIC DNA]</scope>
    <source>
        <strain evidence="1 2">RY-2</strain>
    </source>
</reference>
<sequence>MTTKLTLTIDDSVIATAKEFAKNNGKSLSQIVENYLVTLTAPDKMQEEISPRILKLMGAIELPEDFDYKKSLTEALSKKYKL</sequence>